<dbReference type="EMBL" id="CAEZUV010000005">
    <property type="protein sequence ID" value="CAB4604938.1"/>
    <property type="molecule type" value="Genomic_DNA"/>
</dbReference>
<organism evidence="9">
    <name type="scientific">freshwater metagenome</name>
    <dbReference type="NCBI Taxonomy" id="449393"/>
    <lineage>
        <taxon>unclassified sequences</taxon>
        <taxon>metagenomes</taxon>
        <taxon>ecological metagenomes</taxon>
    </lineage>
</organism>
<keyword evidence="7 8" id="KW-0472">Membrane</keyword>
<feature type="transmembrane region" description="Helical" evidence="8">
    <location>
        <begin position="70"/>
        <end position="91"/>
    </location>
</feature>
<keyword evidence="2" id="KW-0813">Transport</keyword>
<comment type="subcellular location">
    <subcellularLocation>
        <location evidence="1">Cell inner membrane</location>
        <topology evidence="1">Multi-pass membrane protein</topology>
    </subcellularLocation>
</comment>
<name>A0A6J6H829_9ZZZZ</name>
<evidence type="ECO:0000256" key="6">
    <source>
        <dbReference type="ARBA" id="ARBA00022989"/>
    </source>
</evidence>
<feature type="transmembrane region" description="Helical" evidence="8">
    <location>
        <begin position="304"/>
        <end position="323"/>
    </location>
</feature>
<dbReference type="GO" id="GO:0005886">
    <property type="term" value="C:plasma membrane"/>
    <property type="evidence" value="ECO:0007669"/>
    <property type="project" value="UniProtKB-SubCell"/>
</dbReference>
<dbReference type="InterPro" id="IPR007272">
    <property type="entry name" value="Sulf_transp_TsuA/YedE"/>
</dbReference>
<dbReference type="PANTHER" id="PTHR30574">
    <property type="entry name" value="INNER MEMBRANE PROTEIN YEDE"/>
    <property type="match status" value="1"/>
</dbReference>
<keyword evidence="6 8" id="KW-1133">Transmembrane helix</keyword>
<proteinExistence type="predicted"/>
<evidence type="ECO:0000256" key="1">
    <source>
        <dbReference type="ARBA" id="ARBA00004429"/>
    </source>
</evidence>
<feature type="transmembrane region" description="Helical" evidence="8">
    <location>
        <begin position="183"/>
        <end position="204"/>
    </location>
</feature>
<evidence type="ECO:0000256" key="7">
    <source>
        <dbReference type="ARBA" id="ARBA00023136"/>
    </source>
</evidence>
<dbReference type="PANTHER" id="PTHR30574:SF1">
    <property type="entry name" value="SULPHUR TRANSPORT DOMAIN-CONTAINING PROTEIN"/>
    <property type="match status" value="1"/>
</dbReference>
<evidence type="ECO:0000256" key="3">
    <source>
        <dbReference type="ARBA" id="ARBA00022475"/>
    </source>
</evidence>
<feature type="transmembrane region" description="Helical" evidence="8">
    <location>
        <begin position="35"/>
        <end position="58"/>
    </location>
</feature>
<evidence type="ECO:0000256" key="4">
    <source>
        <dbReference type="ARBA" id="ARBA00022519"/>
    </source>
</evidence>
<feature type="transmembrane region" description="Helical" evidence="8">
    <location>
        <begin position="365"/>
        <end position="384"/>
    </location>
</feature>
<feature type="transmembrane region" description="Helical" evidence="8">
    <location>
        <begin position="111"/>
        <end position="131"/>
    </location>
</feature>
<evidence type="ECO:0000256" key="5">
    <source>
        <dbReference type="ARBA" id="ARBA00022692"/>
    </source>
</evidence>
<feature type="transmembrane region" description="Helical" evidence="8">
    <location>
        <begin position="335"/>
        <end position="359"/>
    </location>
</feature>
<protein>
    <submittedName>
        <fullName evidence="9">Unannotated protein</fullName>
    </submittedName>
</protein>
<dbReference type="Pfam" id="PF04143">
    <property type="entry name" value="Sulf_transp"/>
    <property type="match status" value="1"/>
</dbReference>
<evidence type="ECO:0000256" key="2">
    <source>
        <dbReference type="ARBA" id="ARBA00022448"/>
    </source>
</evidence>
<keyword evidence="3" id="KW-1003">Cell membrane</keyword>
<gene>
    <name evidence="9" type="ORF">UFOPK1856_00083</name>
</gene>
<feature type="transmembrane region" description="Helical" evidence="8">
    <location>
        <begin position="143"/>
        <end position="163"/>
    </location>
</feature>
<accession>A0A6J6H829</accession>
<evidence type="ECO:0000256" key="8">
    <source>
        <dbReference type="SAM" id="Phobius"/>
    </source>
</evidence>
<keyword evidence="4" id="KW-0997">Cell inner membrane</keyword>
<evidence type="ECO:0000313" key="9">
    <source>
        <dbReference type="EMBL" id="CAB4604938.1"/>
    </source>
</evidence>
<sequence>MKEKVRTAISFGVIAALLLLAFILSSNTSNSTAPVSLLIGISLGLLLERGRFCFFCIFRDGIEEKNTTPFLSVLVAIATGSIGYALIFGQFLPDTSTDRLPPVAHIGPVSWVLVVAAFAFGIGMSLSGACISGHLYRLGQGYLRAIPALVGTLIGFVLAFLSWNWLYLNAISDAPTIWLPHYVGYSGALLITLSALLLLAFIAIRRGTNSDPIRKVSLAPLSLSGTLKNLITERWSPIATGAIVGVLGTIAYLRVEPLGVTRQLSTTARTFMDSNKIGPETLVGLDRMAGCVAVVAEAITNNGWLVIGIIGSSFAAAFAGGRFKFSRLTPTNSATALIGGILLGWGSMTSLGCTIGVLLSGTQAFALSGWVFFAFVFLGSFVGIKLKFHTTG</sequence>
<keyword evidence="5 8" id="KW-0812">Transmembrane</keyword>
<dbReference type="AlphaFoldDB" id="A0A6J6H829"/>
<reference evidence="9" key="1">
    <citation type="submission" date="2020-05" db="EMBL/GenBank/DDBJ databases">
        <authorList>
            <person name="Chiriac C."/>
            <person name="Salcher M."/>
            <person name="Ghai R."/>
            <person name="Kavagutti S V."/>
        </authorList>
    </citation>
    <scope>NUCLEOTIDE SEQUENCE</scope>
</reference>